<sequence length="225" mass="24739">MPKLNPVQATKYNSFRNHSHRAQPGSFERLQYLQALLKEYTETDLPEYKEQIVANFANFSYDPRNSPHLLQLNILDLFCDIIKIPAEIWLSNETSSSGDSLSQHQIRLASFAVAGLANLSSASSSNRAKLLAHPCLPLLVCCLASPDCSIVVNTFTILIHLGSGNSLITEPSQSLGARFPSAKKAAEAYQSAARTSTLPDKRIGILASIFLEDCCTPRKIVILHK</sequence>
<proteinExistence type="predicted"/>
<dbReference type="EMBL" id="CAAALY010051902">
    <property type="protein sequence ID" value="VEL21548.1"/>
    <property type="molecule type" value="Genomic_DNA"/>
</dbReference>
<accession>A0A448WW17</accession>
<dbReference type="InterPro" id="IPR016024">
    <property type="entry name" value="ARM-type_fold"/>
</dbReference>
<dbReference type="InterPro" id="IPR011989">
    <property type="entry name" value="ARM-like"/>
</dbReference>
<dbReference type="OrthoDB" id="5211at2759"/>
<dbReference type="PANTHER" id="PTHR46263:SF1">
    <property type="entry name" value="ARMADILLO REPEAT-CONTAINING PROTEIN 7"/>
    <property type="match status" value="1"/>
</dbReference>
<organism evidence="2 3">
    <name type="scientific">Protopolystoma xenopodis</name>
    <dbReference type="NCBI Taxonomy" id="117903"/>
    <lineage>
        <taxon>Eukaryota</taxon>
        <taxon>Metazoa</taxon>
        <taxon>Spiralia</taxon>
        <taxon>Lophotrochozoa</taxon>
        <taxon>Platyhelminthes</taxon>
        <taxon>Monogenea</taxon>
        <taxon>Polyopisthocotylea</taxon>
        <taxon>Polystomatidea</taxon>
        <taxon>Polystomatidae</taxon>
        <taxon>Protopolystoma</taxon>
    </lineage>
</organism>
<dbReference type="InterPro" id="IPR042462">
    <property type="entry name" value="ARMC7"/>
</dbReference>
<dbReference type="SUPFAM" id="SSF48371">
    <property type="entry name" value="ARM repeat"/>
    <property type="match status" value="1"/>
</dbReference>
<reference evidence="2" key="1">
    <citation type="submission" date="2018-11" db="EMBL/GenBank/DDBJ databases">
        <authorList>
            <consortium name="Pathogen Informatics"/>
        </authorList>
    </citation>
    <scope>NUCLEOTIDE SEQUENCE</scope>
</reference>
<dbReference type="Proteomes" id="UP000784294">
    <property type="component" value="Unassembled WGS sequence"/>
</dbReference>
<dbReference type="AlphaFoldDB" id="A0A448WW17"/>
<evidence type="ECO:0000313" key="2">
    <source>
        <dbReference type="EMBL" id="VEL21548.1"/>
    </source>
</evidence>
<dbReference type="PANTHER" id="PTHR46263">
    <property type="entry name" value="ARMADILLO REPEAT-CONTAINING PROTEIN 7"/>
    <property type="match status" value="1"/>
</dbReference>
<comment type="caution">
    <text evidence="2">The sequence shown here is derived from an EMBL/GenBank/DDBJ whole genome shotgun (WGS) entry which is preliminary data.</text>
</comment>
<feature type="compositionally biased region" description="Polar residues" evidence="1">
    <location>
        <begin position="7"/>
        <end position="16"/>
    </location>
</feature>
<evidence type="ECO:0000256" key="1">
    <source>
        <dbReference type="SAM" id="MobiDB-lite"/>
    </source>
</evidence>
<evidence type="ECO:0008006" key="4">
    <source>
        <dbReference type="Google" id="ProtNLM"/>
    </source>
</evidence>
<keyword evidence="3" id="KW-1185">Reference proteome</keyword>
<protein>
    <recommendedName>
        <fullName evidence="4">Armadillo repeat-containing domain-containing protein</fullName>
    </recommendedName>
</protein>
<feature type="region of interest" description="Disordered" evidence="1">
    <location>
        <begin position="1"/>
        <end position="21"/>
    </location>
</feature>
<gene>
    <name evidence="2" type="ORF">PXEA_LOCUS14988</name>
</gene>
<evidence type="ECO:0000313" key="3">
    <source>
        <dbReference type="Proteomes" id="UP000784294"/>
    </source>
</evidence>
<dbReference type="Gene3D" id="1.25.10.10">
    <property type="entry name" value="Leucine-rich Repeat Variant"/>
    <property type="match status" value="1"/>
</dbReference>
<name>A0A448WW17_9PLAT</name>